<protein>
    <submittedName>
        <fullName evidence="1">Uncharacterized protein</fullName>
    </submittedName>
</protein>
<name>A0A6C0JNM4_9ZZZZ</name>
<dbReference type="EMBL" id="MN740416">
    <property type="protein sequence ID" value="QHU05478.1"/>
    <property type="molecule type" value="Genomic_DNA"/>
</dbReference>
<sequence>MESFYIVIYVLLTTMTTIAAAREDLRIAELVLQIATDNGYLKVIPYLEVNVIKAQKVLVSLEGHRSPSEMLLEAFGILPPPPKKVITRTPAPLHKIVTFV</sequence>
<proteinExistence type="predicted"/>
<reference evidence="1" key="1">
    <citation type="journal article" date="2020" name="Nature">
        <title>Giant virus diversity and host interactions through global metagenomics.</title>
        <authorList>
            <person name="Schulz F."/>
            <person name="Roux S."/>
            <person name="Paez-Espino D."/>
            <person name="Jungbluth S."/>
            <person name="Walsh D.A."/>
            <person name="Denef V.J."/>
            <person name="McMahon K.D."/>
            <person name="Konstantinidis K.T."/>
            <person name="Eloe-Fadrosh E.A."/>
            <person name="Kyrpides N.C."/>
            <person name="Woyke T."/>
        </authorList>
    </citation>
    <scope>NUCLEOTIDE SEQUENCE</scope>
    <source>
        <strain evidence="1">GVMAG-M-3300027734-16</strain>
    </source>
</reference>
<dbReference type="AlphaFoldDB" id="A0A6C0JNM4"/>
<evidence type="ECO:0000313" key="1">
    <source>
        <dbReference type="EMBL" id="QHU05478.1"/>
    </source>
</evidence>
<accession>A0A6C0JNM4</accession>
<organism evidence="1">
    <name type="scientific">viral metagenome</name>
    <dbReference type="NCBI Taxonomy" id="1070528"/>
    <lineage>
        <taxon>unclassified sequences</taxon>
        <taxon>metagenomes</taxon>
        <taxon>organismal metagenomes</taxon>
    </lineage>
</organism>